<dbReference type="InterPro" id="IPR043993">
    <property type="entry name" value="T4SS_pilin"/>
</dbReference>
<organism evidence="2 3">
    <name type="scientific">candidate division WWE3 bacterium CG10_big_fil_rev_8_21_14_0_10_32_10</name>
    <dbReference type="NCBI Taxonomy" id="1975090"/>
    <lineage>
        <taxon>Bacteria</taxon>
        <taxon>Katanobacteria</taxon>
    </lineage>
</organism>
<keyword evidence="1" id="KW-1133">Transmembrane helix</keyword>
<keyword evidence="1" id="KW-0812">Transmembrane</keyword>
<evidence type="ECO:0000313" key="2">
    <source>
        <dbReference type="EMBL" id="PIR43058.1"/>
    </source>
</evidence>
<sequence>MKKTIATIIIVFTLLFGFQVVFAGTYKSNLETTRSTAGLEKSGSVESIVGNIIGIGLTFVGVLFLVLMIYAGIRWMLSRGNEQETAAALNTITAAVLGLFIVISAYAITNFVFDALKGGTETSQVSGGSCTDKLPPPAGCVFGTCGSLFTDITACETSNCCEWKI</sequence>
<dbReference type="EMBL" id="PCXU01000040">
    <property type="protein sequence ID" value="PIR43058.1"/>
    <property type="molecule type" value="Genomic_DNA"/>
</dbReference>
<accession>A0A2H0R968</accession>
<dbReference type="Pfam" id="PF18895">
    <property type="entry name" value="T4SS_pilin"/>
    <property type="match status" value="1"/>
</dbReference>
<name>A0A2H0R968_UNCKA</name>
<reference evidence="2 3" key="1">
    <citation type="submission" date="2017-09" db="EMBL/GenBank/DDBJ databases">
        <title>Depth-based differentiation of microbial function through sediment-hosted aquifers and enrichment of novel symbionts in the deep terrestrial subsurface.</title>
        <authorList>
            <person name="Probst A.J."/>
            <person name="Ladd B."/>
            <person name="Jarett J.K."/>
            <person name="Geller-Mcgrath D.E."/>
            <person name="Sieber C.M."/>
            <person name="Emerson J.B."/>
            <person name="Anantharaman K."/>
            <person name="Thomas B.C."/>
            <person name="Malmstrom R."/>
            <person name="Stieglmeier M."/>
            <person name="Klingl A."/>
            <person name="Woyke T."/>
            <person name="Ryan C.M."/>
            <person name="Banfield J.F."/>
        </authorList>
    </citation>
    <scope>NUCLEOTIDE SEQUENCE [LARGE SCALE GENOMIC DNA]</scope>
    <source>
        <strain evidence="2">CG10_big_fil_rev_8_21_14_0_10_32_10</strain>
    </source>
</reference>
<proteinExistence type="predicted"/>
<keyword evidence="1" id="KW-0472">Membrane</keyword>
<feature type="transmembrane region" description="Helical" evidence="1">
    <location>
        <begin position="85"/>
        <end position="108"/>
    </location>
</feature>
<evidence type="ECO:0000256" key="1">
    <source>
        <dbReference type="SAM" id="Phobius"/>
    </source>
</evidence>
<protein>
    <submittedName>
        <fullName evidence="2">Uncharacterized protein</fullName>
    </submittedName>
</protein>
<comment type="caution">
    <text evidence="2">The sequence shown here is derived from an EMBL/GenBank/DDBJ whole genome shotgun (WGS) entry which is preliminary data.</text>
</comment>
<evidence type="ECO:0000313" key="3">
    <source>
        <dbReference type="Proteomes" id="UP000230214"/>
    </source>
</evidence>
<feature type="transmembrane region" description="Helical" evidence="1">
    <location>
        <begin position="47"/>
        <end position="73"/>
    </location>
</feature>
<gene>
    <name evidence="2" type="ORF">COV24_04745</name>
</gene>
<dbReference type="Proteomes" id="UP000230214">
    <property type="component" value="Unassembled WGS sequence"/>
</dbReference>
<dbReference type="AlphaFoldDB" id="A0A2H0R968"/>